<name>A0A1G1UZU2_9BACT</name>
<keyword evidence="5" id="KW-0448">Lipopolysaccharide biosynthesis</keyword>
<dbReference type="CDD" id="cd04179">
    <property type="entry name" value="DPM_DPG-synthase_like"/>
    <property type="match status" value="1"/>
</dbReference>
<dbReference type="AlphaFoldDB" id="A0A1G1UZU2"/>
<dbReference type="InterPro" id="IPR029044">
    <property type="entry name" value="Nucleotide-diphossugar_trans"/>
</dbReference>
<keyword evidence="4" id="KW-0812">Transmembrane</keyword>
<evidence type="ECO:0000259" key="8">
    <source>
        <dbReference type="Pfam" id="PF00535"/>
    </source>
</evidence>
<evidence type="ECO:0000313" key="10">
    <source>
        <dbReference type="Proteomes" id="UP000177967"/>
    </source>
</evidence>
<evidence type="ECO:0000256" key="7">
    <source>
        <dbReference type="ARBA" id="ARBA00023136"/>
    </source>
</evidence>
<feature type="domain" description="Glycosyltransferase 2-like" evidence="8">
    <location>
        <begin position="9"/>
        <end position="170"/>
    </location>
</feature>
<evidence type="ECO:0000256" key="1">
    <source>
        <dbReference type="ARBA" id="ARBA00022475"/>
    </source>
</evidence>
<sequence>MPRKNLSISAFFPCYNDSKTIGGLVIDALDTLKTLTKDYEVIVVNDGSQDESAKVLEGLSKKYKHLKVVTHKKNRGYGGALRSGFSAASRDLIFYTDGDAQYDVKEMSILFNLMTPDVNFVNGIKMRRGDAEYRVIAGNLHRFVNRWLFWLPIYDVDCDFRLIRRELMQKVKLESNSGSICIELAKKAERAGAIFRQVSVHHYDRKFGQSQFFRPKKILFTYYDISKLWIRLMVLDKFF</sequence>
<dbReference type="Proteomes" id="UP000177967">
    <property type="component" value="Unassembled WGS sequence"/>
</dbReference>
<accession>A0A1G1UZU2</accession>
<dbReference type="STRING" id="1797513.A2782_03245"/>
<organism evidence="9 10">
    <name type="scientific">Candidatus Blackburnbacteria bacterium RIFCSPHIGHO2_01_FULL_43_15b</name>
    <dbReference type="NCBI Taxonomy" id="1797513"/>
    <lineage>
        <taxon>Bacteria</taxon>
        <taxon>Candidatus Blackburniibacteriota</taxon>
    </lineage>
</organism>
<keyword evidence="2" id="KW-0328">Glycosyltransferase</keyword>
<dbReference type="EMBL" id="MHBW01000024">
    <property type="protein sequence ID" value="OGY08595.1"/>
    <property type="molecule type" value="Genomic_DNA"/>
</dbReference>
<evidence type="ECO:0000256" key="3">
    <source>
        <dbReference type="ARBA" id="ARBA00022679"/>
    </source>
</evidence>
<evidence type="ECO:0000256" key="2">
    <source>
        <dbReference type="ARBA" id="ARBA00022676"/>
    </source>
</evidence>
<dbReference type="GO" id="GO:0009103">
    <property type="term" value="P:lipopolysaccharide biosynthetic process"/>
    <property type="evidence" value="ECO:0007669"/>
    <property type="project" value="UniProtKB-KW"/>
</dbReference>
<keyword evidence="1" id="KW-1003">Cell membrane</keyword>
<reference evidence="9 10" key="1">
    <citation type="journal article" date="2016" name="Nat. Commun.">
        <title>Thousands of microbial genomes shed light on interconnected biogeochemical processes in an aquifer system.</title>
        <authorList>
            <person name="Anantharaman K."/>
            <person name="Brown C.T."/>
            <person name="Hug L.A."/>
            <person name="Sharon I."/>
            <person name="Castelle C.J."/>
            <person name="Probst A.J."/>
            <person name="Thomas B.C."/>
            <person name="Singh A."/>
            <person name="Wilkins M.J."/>
            <person name="Karaoz U."/>
            <person name="Brodie E.L."/>
            <person name="Williams K.H."/>
            <person name="Hubbard S.S."/>
            <person name="Banfield J.F."/>
        </authorList>
    </citation>
    <scope>NUCLEOTIDE SEQUENCE [LARGE SCALE GENOMIC DNA]</scope>
</reference>
<evidence type="ECO:0000256" key="4">
    <source>
        <dbReference type="ARBA" id="ARBA00022692"/>
    </source>
</evidence>
<keyword evidence="6" id="KW-1133">Transmembrane helix</keyword>
<protein>
    <recommendedName>
        <fullName evidence="8">Glycosyltransferase 2-like domain-containing protein</fullName>
    </recommendedName>
</protein>
<evidence type="ECO:0000313" key="9">
    <source>
        <dbReference type="EMBL" id="OGY08595.1"/>
    </source>
</evidence>
<dbReference type="InterPro" id="IPR001173">
    <property type="entry name" value="Glyco_trans_2-like"/>
</dbReference>
<proteinExistence type="predicted"/>
<dbReference type="SUPFAM" id="SSF53448">
    <property type="entry name" value="Nucleotide-diphospho-sugar transferases"/>
    <property type="match status" value="1"/>
</dbReference>
<gene>
    <name evidence="9" type="ORF">A2782_03245</name>
</gene>
<evidence type="ECO:0000256" key="5">
    <source>
        <dbReference type="ARBA" id="ARBA00022985"/>
    </source>
</evidence>
<dbReference type="PANTHER" id="PTHR48090:SF3">
    <property type="entry name" value="UNDECAPRENYL-PHOSPHATE 4-DEOXY-4-FORMAMIDO-L-ARABINOSE TRANSFERASE"/>
    <property type="match status" value="1"/>
</dbReference>
<dbReference type="PANTHER" id="PTHR48090">
    <property type="entry name" value="UNDECAPRENYL-PHOSPHATE 4-DEOXY-4-FORMAMIDO-L-ARABINOSE TRANSFERASE-RELATED"/>
    <property type="match status" value="1"/>
</dbReference>
<dbReference type="GO" id="GO:0099621">
    <property type="term" value="F:undecaprenyl-phosphate 4-deoxy-4-formamido-L-arabinose transferase activity"/>
    <property type="evidence" value="ECO:0007669"/>
    <property type="project" value="TreeGrafter"/>
</dbReference>
<keyword evidence="7" id="KW-0472">Membrane</keyword>
<dbReference type="Pfam" id="PF00535">
    <property type="entry name" value="Glycos_transf_2"/>
    <property type="match status" value="1"/>
</dbReference>
<dbReference type="Gene3D" id="3.90.550.10">
    <property type="entry name" value="Spore Coat Polysaccharide Biosynthesis Protein SpsA, Chain A"/>
    <property type="match status" value="1"/>
</dbReference>
<dbReference type="InterPro" id="IPR050256">
    <property type="entry name" value="Glycosyltransferase_2"/>
</dbReference>
<evidence type="ECO:0000256" key="6">
    <source>
        <dbReference type="ARBA" id="ARBA00022989"/>
    </source>
</evidence>
<keyword evidence="3" id="KW-0808">Transferase</keyword>
<comment type="caution">
    <text evidence="9">The sequence shown here is derived from an EMBL/GenBank/DDBJ whole genome shotgun (WGS) entry which is preliminary data.</text>
</comment>
<dbReference type="GO" id="GO:0005886">
    <property type="term" value="C:plasma membrane"/>
    <property type="evidence" value="ECO:0007669"/>
    <property type="project" value="TreeGrafter"/>
</dbReference>